<feature type="compositionally biased region" description="Polar residues" evidence="1">
    <location>
        <begin position="42"/>
        <end position="51"/>
    </location>
</feature>
<feature type="transmembrane region" description="Helical" evidence="2">
    <location>
        <begin position="153"/>
        <end position="176"/>
    </location>
</feature>
<evidence type="ECO:0000256" key="1">
    <source>
        <dbReference type="SAM" id="MobiDB-lite"/>
    </source>
</evidence>
<feature type="transmembrane region" description="Helical" evidence="2">
    <location>
        <begin position="196"/>
        <end position="217"/>
    </location>
</feature>
<dbReference type="EMBL" id="JARIHO010000004">
    <property type="protein sequence ID" value="KAJ7362324.1"/>
    <property type="molecule type" value="Genomic_DNA"/>
</dbReference>
<protein>
    <submittedName>
        <fullName evidence="3">Uncharacterized protein</fullName>
    </submittedName>
</protein>
<organism evidence="3 4">
    <name type="scientific">Mycena albidolilacea</name>
    <dbReference type="NCBI Taxonomy" id="1033008"/>
    <lineage>
        <taxon>Eukaryota</taxon>
        <taxon>Fungi</taxon>
        <taxon>Dikarya</taxon>
        <taxon>Basidiomycota</taxon>
        <taxon>Agaricomycotina</taxon>
        <taxon>Agaricomycetes</taxon>
        <taxon>Agaricomycetidae</taxon>
        <taxon>Agaricales</taxon>
        <taxon>Marasmiineae</taxon>
        <taxon>Mycenaceae</taxon>
        <taxon>Mycena</taxon>
    </lineage>
</organism>
<feature type="region of interest" description="Disordered" evidence="1">
    <location>
        <begin position="1"/>
        <end position="53"/>
    </location>
</feature>
<evidence type="ECO:0000256" key="2">
    <source>
        <dbReference type="SAM" id="Phobius"/>
    </source>
</evidence>
<dbReference type="AlphaFoldDB" id="A0AAD7F2Y7"/>
<accession>A0AAD7F2Y7</accession>
<feature type="transmembrane region" description="Helical" evidence="2">
    <location>
        <begin position="62"/>
        <end position="87"/>
    </location>
</feature>
<comment type="caution">
    <text evidence="3">The sequence shown here is derived from an EMBL/GenBank/DDBJ whole genome shotgun (WGS) entry which is preliminary data.</text>
</comment>
<dbReference type="Proteomes" id="UP001218218">
    <property type="component" value="Unassembled WGS sequence"/>
</dbReference>
<gene>
    <name evidence="3" type="ORF">DFH08DRAFT_840703</name>
</gene>
<evidence type="ECO:0000313" key="4">
    <source>
        <dbReference type="Proteomes" id="UP001218218"/>
    </source>
</evidence>
<reference evidence="3" key="1">
    <citation type="submission" date="2023-03" db="EMBL/GenBank/DDBJ databases">
        <title>Massive genome expansion in bonnet fungi (Mycena s.s.) driven by repeated elements and novel gene families across ecological guilds.</title>
        <authorList>
            <consortium name="Lawrence Berkeley National Laboratory"/>
            <person name="Harder C.B."/>
            <person name="Miyauchi S."/>
            <person name="Viragh M."/>
            <person name="Kuo A."/>
            <person name="Thoen E."/>
            <person name="Andreopoulos B."/>
            <person name="Lu D."/>
            <person name="Skrede I."/>
            <person name="Drula E."/>
            <person name="Henrissat B."/>
            <person name="Morin E."/>
            <person name="Kohler A."/>
            <person name="Barry K."/>
            <person name="LaButti K."/>
            <person name="Morin E."/>
            <person name="Salamov A."/>
            <person name="Lipzen A."/>
            <person name="Mereny Z."/>
            <person name="Hegedus B."/>
            <person name="Baldrian P."/>
            <person name="Stursova M."/>
            <person name="Weitz H."/>
            <person name="Taylor A."/>
            <person name="Grigoriev I.V."/>
            <person name="Nagy L.G."/>
            <person name="Martin F."/>
            <person name="Kauserud H."/>
        </authorList>
    </citation>
    <scope>NUCLEOTIDE SEQUENCE</scope>
    <source>
        <strain evidence="3">CBHHK002</strain>
    </source>
</reference>
<proteinExistence type="predicted"/>
<feature type="compositionally biased region" description="Polar residues" evidence="1">
    <location>
        <begin position="20"/>
        <end position="35"/>
    </location>
</feature>
<keyword evidence="2" id="KW-0472">Membrane</keyword>
<name>A0AAD7F2Y7_9AGAR</name>
<evidence type="ECO:0000313" key="3">
    <source>
        <dbReference type="EMBL" id="KAJ7362324.1"/>
    </source>
</evidence>
<feature type="transmembrane region" description="Helical" evidence="2">
    <location>
        <begin position="107"/>
        <end position="132"/>
    </location>
</feature>
<keyword evidence="2" id="KW-0812">Transmembrane</keyword>
<sequence length="633" mass="67985">MATLTTDEYDPYQDAHTLPHRTQLQASSSTLSPNRANFEKSAPTTEVSSAETGRERNHTGMIILTGVLILFAVTLVVLGLLLQVFAVHVYHVADRAVYTTAPLGTTLAIAHLTSVVVGMSVPVTIGLAGYLLAGRWLEASRVEGRDRPTPYQLGILMNTLSGANLSALWVSGNYIARRGVTPGGKSLSRPPMLRHAVFMLLFFLALAYGITGVETWLGSVSLAVSYPVTKIINEGPFPSFGLRVNQTLCDETKDALFNKPYQCGLIHGSSGHPQESSMQILTMNGLSKTTVIAFTEDQQTAIMVPPTVNLSDSLGWNATTLGAKSTCKSVTAQCIDHENLGPNAGLITNCPASVNFNTTALLTDICNSYEANFYGGPLGPAGVPLNCTENPNATKFRWGAEIISPAYNINNSLEQFVGDTGFFLHGNRGGFNLLTCEIESLVVTYHYFNGSYTLLAREPSDLAQGQRIADGSWAGLYYVPIPVDGAGLYSGSYADAFSARLSLVTLATTVYVVEPAEALRMENTQNFIGSRLPLAPLLILFTLAFIYCVSVVMITVMAVTETQRSPLTAVARSRILDPATAISTAYGPEEAKRRATSTVHELFGHETAADRLTMGVDIGLPVVRRGTLEPGEL</sequence>
<keyword evidence="2" id="KW-1133">Transmembrane helix</keyword>
<feature type="transmembrane region" description="Helical" evidence="2">
    <location>
        <begin position="537"/>
        <end position="559"/>
    </location>
</feature>
<keyword evidence="4" id="KW-1185">Reference proteome</keyword>